<feature type="transmembrane region" description="Helical" evidence="7">
    <location>
        <begin position="429"/>
        <end position="454"/>
    </location>
</feature>
<comment type="similarity">
    <text evidence="2">Belongs to the major facilitator superfamily. Proton-dependent oligopeptide transporter (POT/PTR) (TC 2.A.17) family.</text>
</comment>
<dbReference type="EMBL" id="JABCRI010000018">
    <property type="protein sequence ID" value="KAF8390283.1"/>
    <property type="molecule type" value="Genomic_DNA"/>
</dbReference>
<evidence type="ECO:0000256" key="4">
    <source>
        <dbReference type="ARBA" id="ARBA00022989"/>
    </source>
</evidence>
<name>A0A835D4L2_TETSI</name>
<keyword evidence="3 7" id="KW-0812">Transmembrane</keyword>
<protein>
    <submittedName>
        <fullName evidence="8">Uncharacterized protein</fullName>
    </submittedName>
</protein>
<feature type="region of interest" description="Disordered" evidence="6">
    <location>
        <begin position="541"/>
        <end position="581"/>
    </location>
</feature>
<dbReference type="OMA" id="IMEFFTM"/>
<dbReference type="PANTHER" id="PTHR11654">
    <property type="entry name" value="OLIGOPEPTIDE TRANSPORTER-RELATED"/>
    <property type="match status" value="1"/>
</dbReference>
<evidence type="ECO:0000256" key="1">
    <source>
        <dbReference type="ARBA" id="ARBA00004141"/>
    </source>
</evidence>
<feature type="region of interest" description="Disordered" evidence="6">
    <location>
        <begin position="243"/>
        <end position="262"/>
    </location>
</feature>
<gene>
    <name evidence="8" type="ORF">HHK36_024808</name>
</gene>
<proteinExistence type="inferred from homology"/>
<organism evidence="8 9">
    <name type="scientific">Tetracentron sinense</name>
    <name type="common">Spur-leaf</name>
    <dbReference type="NCBI Taxonomy" id="13715"/>
    <lineage>
        <taxon>Eukaryota</taxon>
        <taxon>Viridiplantae</taxon>
        <taxon>Streptophyta</taxon>
        <taxon>Embryophyta</taxon>
        <taxon>Tracheophyta</taxon>
        <taxon>Spermatophyta</taxon>
        <taxon>Magnoliopsida</taxon>
        <taxon>Trochodendrales</taxon>
        <taxon>Trochodendraceae</taxon>
        <taxon>Tetracentron</taxon>
    </lineage>
</organism>
<feature type="transmembrane region" description="Helical" evidence="7">
    <location>
        <begin position="113"/>
        <end position="132"/>
    </location>
</feature>
<keyword evidence="9" id="KW-1185">Reference proteome</keyword>
<evidence type="ECO:0000256" key="5">
    <source>
        <dbReference type="ARBA" id="ARBA00023136"/>
    </source>
</evidence>
<dbReference type="Proteomes" id="UP000655225">
    <property type="component" value="Unassembled WGS sequence"/>
</dbReference>
<evidence type="ECO:0000256" key="3">
    <source>
        <dbReference type="ARBA" id="ARBA00022692"/>
    </source>
</evidence>
<dbReference type="AlphaFoldDB" id="A0A835D4L2"/>
<sequence length="581" mass="64370">MAKFFDCFAGNETFEKLASMSLIANITVYLRTKYYLDGILLVNIVTVWFATCNFAPLAGAYISDAYLGRFRTLILGSLSSFLGMGIMTLTAAFPQLRPPSCHEETHCKQPQKWQLGFLLMGMGFLAVGAGGIRPCNVAFGADQFDITTEKGRAQLESFFNWYYFSFTIALLVALTGVVYIQSSVSWVLGLAIPTACLALSIFVFLLGSGIYIYAKPQGSVFLDIAKVIVAAFKKKHLRIRPDSHYSLNDPPPKGSDPATAKLPHTNRFTVLDKAAVIADPDELNNEGMPKNSWRLCSVQQVEQLKCLISILPVWLSGITCFTVMDQQNTFGVLQAIQMNTSIGRHFKIPPGWMGISGMIALSIWILIYERLYIPYARKRTNKDVRLTLQQRIRTGIVFSILCMLVAGVVEKQRRDTASKHRSFASPMSVAWLLPQFVLSGMTEAFAAVAIMEFLTKQLAERMRTVAGAIFFLSIAIASYISSLCVNVVHLVSQRGGGSAWLGGHDLNKNRLDYYYYIIAALGALNFIYFTFFASRYLPTSSSSDENGDGKGGIIESLMPPHATKASEDISEQKELDMRVRG</sequence>
<feature type="transmembrane region" description="Helical" evidence="7">
    <location>
        <begin position="351"/>
        <end position="371"/>
    </location>
</feature>
<dbReference type="InterPro" id="IPR000109">
    <property type="entry name" value="POT_fam"/>
</dbReference>
<feature type="transmembrane region" description="Helical" evidence="7">
    <location>
        <begin position="161"/>
        <end position="180"/>
    </location>
</feature>
<dbReference type="InterPro" id="IPR036259">
    <property type="entry name" value="MFS_trans_sf"/>
</dbReference>
<dbReference type="Gene3D" id="1.20.1250.20">
    <property type="entry name" value="MFS general substrate transporter like domains"/>
    <property type="match status" value="1"/>
</dbReference>
<dbReference type="Pfam" id="PF00854">
    <property type="entry name" value="PTR2"/>
    <property type="match status" value="1"/>
</dbReference>
<feature type="transmembrane region" description="Helical" evidence="7">
    <location>
        <begin position="186"/>
        <end position="214"/>
    </location>
</feature>
<accession>A0A835D4L2</accession>
<dbReference type="SUPFAM" id="SSF103473">
    <property type="entry name" value="MFS general substrate transporter"/>
    <property type="match status" value="1"/>
</dbReference>
<comment type="subcellular location">
    <subcellularLocation>
        <location evidence="1">Membrane</location>
        <topology evidence="1">Multi-pass membrane protein</topology>
    </subcellularLocation>
</comment>
<evidence type="ECO:0000256" key="6">
    <source>
        <dbReference type="SAM" id="MobiDB-lite"/>
    </source>
</evidence>
<feature type="transmembrane region" description="Helical" evidence="7">
    <location>
        <begin position="513"/>
        <end position="533"/>
    </location>
</feature>
<evidence type="ECO:0000313" key="8">
    <source>
        <dbReference type="EMBL" id="KAF8390283.1"/>
    </source>
</evidence>
<dbReference type="CDD" id="cd17416">
    <property type="entry name" value="MFS_NPF1_2"/>
    <property type="match status" value="1"/>
</dbReference>
<dbReference type="GO" id="GO:0016020">
    <property type="term" value="C:membrane"/>
    <property type="evidence" value="ECO:0007669"/>
    <property type="project" value="UniProtKB-SubCell"/>
</dbReference>
<keyword evidence="4 7" id="KW-1133">Transmembrane helix</keyword>
<feature type="transmembrane region" description="Helical" evidence="7">
    <location>
        <begin position="73"/>
        <end position="93"/>
    </location>
</feature>
<feature type="compositionally biased region" description="Basic and acidic residues" evidence="6">
    <location>
        <begin position="564"/>
        <end position="581"/>
    </location>
</feature>
<reference evidence="8 9" key="1">
    <citation type="submission" date="2020-04" db="EMBL/GenBank/DDBJ databases">
        <title>Plant Genome Project.</title>
        <authorList>
            <person name="Zhang R.-G."/>
        </authorList>
    </citation>
    <scope>NUCLEOTIDE SEQUENCE [LARGE SCALE GENOMIC DNA]</scope>
    <source>
        <strain evidence="8">YNK0</strain>
        <tissue evidence="8">Leaf</tissue>
    </source>
</reference>
<evidence type="ECO:0000313" key="9">
    <source>
        <dbReference type="Proteomes" id="UP000655225"/>
    </source>
</evidence>
<feature type="transmembrane region" description="Helical" evidence="7">
    <location>
        <begin position="39"/>
        <end position="61"/>
    </location>
</feature>
<comment type="caution">
    <text evidence="8">The sequence shown here is derived from an EMBL/GenBank/DDBJ whole genome shotgun (WGS) entry which is preliminary data.</text>
</comment>
<evidence type="ECO:0000256" key="2">
    <source>
        <dbReference type="ARBA" id="ARBA00005982"/>
    </source>
</evidence>
<feature type="transmembrane region" description="Helical" evidence="7">
    <location>
        <begin position="392"/>
        <end position="409"/>
    </location>
</feature>
<feature type="transmembrane region" description="Helical" evidence="7">
    <location>
        <begin position="466"/>
        <end position="491"/>
    </location>
</feature>
<keyword evidence="5 7" id="KW-0472">Membrane</keyword>
<dbReference type="GO" id="GO:0022857">
    <property type="term" value="F:transmembrane transporter activity"/>
    <property type="evidence" value="ECO:0007669"/>
    <property type="project" value="InterPro"/>
</dbReference>
<dbReference type="OrthoDB" id="8904098at2759"/>
<evidence type="ECO:0000256" key="7">
    <source>
        <dbReference type="SAM" id="Phobius"/>
    </source>
</evidence>